<dbReference type="Proteomes" id="UP000177913">
    <property type="component" value="Unassembled WGS sequence"/>
</dbReference>
<keyword evidence="1" id="KW-0812">Transmembrane</keyword>
<name>A0A1F7H1N7_9BACT</name>
<feature type="transmembrane region" description="Helical" evidence="1">
    <location>
        <begin position="110"/>
        <end position="135"/>
    </location>
</feature>
<dbReference type="EMBL" id="MFZO01000021">
    <property type="protein sequence ID" value="OGK24973.1"/>
    <property type="molecule type" value="Genomic_DNA"/>
</dbReference>
<dbReference type="PANTHER" id="PTHR36833:SF1">
    <property type="entry name" value="INTEGRAL MEMBRANE TRANSPORT PROTEIN"/>
    <property type="match status" value="1"/>
</dbReference>
<keyword evidence="1" id="KW-0472">Membrane</keyword>
<feature type="transmembrane region" description="Helical" evidence="1">
    <location>
        <begin position="227"/>
        <end position="251"/>
    </location>
</feature>
<comment type="caution">
    <text evidence="2">The sequence shown here is derived from an EMBL/GenBank/DDBJ whole genome shotgun (WGS) entry which is preliminary data.</text>
</comment>
<dbReference type="InterPro" id="IPR010390">
    <property type="entry name" value="ABC-2_transporter-like"/>
</dbReference>
<organism evidence="2 3">
    <name type="scientific">Candidatus Roizmanbacteria bacterium RIFCSPHIGHO2_02_FULL_38_11</name>
    <dbReference type="NCBI Taxonomy" id="1802039"/>
    <lineage>
        <taxon>Bacteria</taxon>
        <taxon>Candidatus Roizmaniibacteriota</taxon>
    </lineage>
</organism>
<proteinExistence type="predicted"/>
<evidence type="ECO:0000313" key="2">
    <source>
        <dbReference type="EMBL" id="OGK24973.1"/>
    </source>
</evidence>
<keyword evidence="1" id="KW-1133">Transmembrane helix</keyword>
<protein>
    <recommendedName>
        <fullName evidence="4">ABC transporter permease</fullName>
    </recommendedName>
</protein>
<dbReference type="PANTHER" id="PTHR36833">
    <property type="entry name" value="SLR0610 PROTEIN-RELATED"/>
    <property type="match status" value="1"/>
</dbReference>
<feature type="transmembrane region" description="Helical" evidence="1">
    <location>
        <begin position="64"/>
        <end position="81"/>
    </location>
</feature>
<evidence type="ECO:0000313" key="3">
    <source>
        <dbReference type="Proteomes" id="UP000177913"/>
    </source>
</evidence>
<gene>
    <name evidence="2" type="ORF">A3C25_02785</name>
</gene>
<feature type="transmembrane region" description="Helical" evidence="1">
    <location>
        <begin position="203"/>
        <end position="221"/>
    </location>
</feature>
<feature type="transmembrane region" description="Helical" evidence="1">
    <location>
        <begin position="21"/>
        <end position="49"/>
    </location>
</feature>
<evidence type="ECO:0008006" key="4">
    <source>
        <dbReference type="Google" id="ProtNLM"/>
    </source>
</evidence>
<dbReference type="AlphaFoldDB" id="A0A1F7H1N7"/>
<dbReference type="Pfam" id="PF06182">
    <property type="entry name" value="ABC2_membrane_6"/>
    <property type="match status" value="1"/>
</dbReference>
<evidence type="ECO:0000256" key="1">
    <source>
        <dbReference type="SAM" id="Phobius"/>
    </source>
</evidence>
<feature type="transmembrane region" description="Helical" evidence="1">
    <location>
        <begin position="147"/>
        <end position="174"/>
    </location>
</feature>
<accession>A0A1F7H1N7</accession>
<sequence>MIKKNLKLFYLYSRYSLKTIFQARMGIILFTLGKIIRFLFLLFLIYIVFSKTRLVKGYSLNQMIIFYLTYNIIDSFSQLLFREVYRFRPQVVSGSFDLILLKPHHPFLRILVGGVDFLDLILLIPYIFLTIYFILQLPTSNLQLLSSILYLFLIINSLLIATAFHITVLALAILTTEVDHTIMIYRDMTGLGRFPLEIYKEPVRGIFTFIIPIGIMMTFPAKALFNLLSWEFILLSFVVSSLLLLFSFQLWNFALKKYQSWGG</sequence>
<reference evidence="2 3" key="1">
    <citation type="journal article" date="2016" name="Nat. Commun.">
        <title>Thousands of microbial genomes shed light on interconnected biogeochemical processes in an aquifer system.</title>
        <authorList>
            <person name="Anantharaman K."/>
            <person name="Brown C.T."/>
            <person name="Hug L.A."/>
            <person name="Sharon I."/>
            <person name="Castelle C.J."/>
            <person name="Probst A.J."/>
            <person name="Thomas B.C."/>
            <person name="Singh A."/>
            <person name="Wilkins M.J."/>
            <person name="Karaoz U."/>
            <person name="Brodie E.L."/>
            <person name="Williams K.H."/>
            <person name="Hubbard S.S."/>
            <person name="Banfield J.F."/>
        </authorList>
    </citation>
    <scope>NUCLEOTIDE SEQUENCE [LARGE SCALE GENOMIC DNA]</scope>
</reference>